<dbReference type="EMBL" id="SDOX01000019">
    <property type="protein sequence ID" value="TFJ84436.1"/>
    <property type="molecule type" value="Genomic_DNA"/>
</dbReference>
<accession>A0A4D9CZG8</accession>
<evidence type="ECO:0008006" key="4">
    <source>
        <dbReference type="Google" id="ProtNLM"/>
    </source>
</evidence>
<dbReference type="Proteomes" id="UP000355283">
    <property type="component" value="Unassembled WGS sequence"/>
</dbReference>
<protein>
    <recommendedName>
        <fullName evidence="4">Secreted protein</fullName>
    </recommendedName>
</protein>
<name>A0A4D9CZG8_9STRA</name>
<gene>
    <name evidence="2" type="ORF">NSK_004421</name>
</gene>
<dbReference type="OrthoDB" id="10496293at2759"/>
<feature type="signal peptide" evidence="1">
    <location>
        <begin position="1"/>
        <end position="15"/>
    </location>
</feature>
<organism evidence="2 3">
    <name type="scientific">Nannochloropsis salina CCMP1776</name>
    <dbReference type="NCBI Taxonomy" id="1027361"/>
    <lineage>
        <taxon>Eukaryota</taxon>
        <taxon>Sar</taxon>
        <taxon>Stramenopiles</taxon>
        <taxon>Ochrophyta</taxon>
        <taxon>Eustigmatophyceae</taxon>
        <taxon>Eustigmatales</taxon>
        <taxon>Monodopsidaceae</taxon>
        <taxon>Microchloropsis</taxon>
        <taxon>Microchloropsis salina</taxon>
    </lineage>
</organism>
<evidence type="ECO:0000313" key="3">
    <source>
        <dbReference type="Proteomes" id="UP000355283"/>
    </source>
</evidence>
<keyword evidence="1" id="KW-0732">Signal</keyword>
<keyword evidence="3" id="KW-1185">Reference proteome</keyword>
<comment type="caution">
    <text evidence="2">The sequence shown here is derived from an EMBL/GenBank/DDBJ whole genome shotgun (WGS) entry which is preliminary data.</text>
</comment>
<evidence type="ECO:0000256" key="1">
    <source>
        <dbReference type="SAM" id="SignalP"/>
    </source>
</evidence>
<proteinExistence type="predicted"/>
<reference evidence="2 3" key="1">
    <citation type="submission" date="2019-01" db="EMBL/GenBank/DDBJ databases">
        <title>Nuclear Genome Assembly of the Microalgal Biofuel strain Nannochloropsis salina CCMP1776.</title>
        <authorList>
            <person name="Hovde B."/>
        </authorList>
    </citation>
    <scope>NUCLEOTIDE SEQUENCE [LARGE SCALE GENOMIC DNA]</scope>
    <source>
        <strain evidence="2 3">CCMP1776</strain>
    </source>
</reference>
<feature type="chain" id="PRO_5020023518" description="Secreted protein" evidence="1">
    <location>
        <begin position="16"/>
        <end position="83"/>
    </location>
</feature>
<sequence length="83" mass="8994">MIIGLCLSCTALSLALFRDFVVHSYTVLFSCVQNIPHFNIGGGTGFCKTDTRLSQIGTFLVSTTGLRSKKHEKITDSVANALQ</sequence>
<evidence type="ECO:0000313" key="2">
    <source>
        <dbReference type="EMBL" id="TFJ84436.1"/>
    </source>
</evidence>
<dbReference type="AlphaFoldDB" id="A0A4D9CZG8"/>